<accession>U4L531</accession>
<evidence type="ECO:0000256" key="1">
    <source>
        <dbReference type="SAM" id="MobiDB-lite"/>
    </source>
</evidence>
<protein>
    <submittedName>
        <fullName evidence="3">Similar to polyprotein [Bombyx mori] acc. no. BAG68376</fullName>
    </submittedName>
</protein>
<evidence type="ECO:0000259" key="2">
    <source>
        <dbReference type="Pfam" id="PF22936"/>
    </source>
</evidence>
<dbReference type="InterPro" id="IPR054722">
    <property type="entry name" value="PolX-like_BBD"/>
</dbReference>
<dbReference type="EMBL" id="HF935642">
    <property type="protein sequence ID" value="CCX11728.1"/>
    <property type="molecule type" value="Genomic_DNA"/>
</dbReference>
<feature type="domain" description="Retrovirus-related Pol polyprotein from transposon TNT 1-94-like beta-barrel" evidence="2">
    <location>
        <begin position="43"/>
        <end position="109"/>
    </location>
</feature>
<dbReference type="AlphaFoldDB" id="U4L531"/>
<feature type="compositionally biased region" description="Basic and acidic residues" evidence="1">
    <location>
        <begin position="1"/>
        <end position="21"/>
    </location>
</feature>
<dbReference type="Pfam" id="PF22936">
    <property type="entry name" value="Pol_BBD"/>
    <property type="match status" value="1"/>
</dbReference>
<name>U4L531_PYROM</name>
<dbReference type="OrthoDB" id="2015125at2759"/>
<keyword evidence="4" id="KW-1185">Reference proteome</keyword>
<reference evidence="3 4" key="1">
    <citation type="journal article" date="2013" name="PLoS Genet.">
        <title>The genome and development-dependent transcriptomes of Pyronema confluens: a window into fungal evolution.</title>
        <authorList>
            <person name="Traeger S."/>
            <person name="Altegoer F."/>
            <person name="Freitag M."/>
            <person name="Gabaldon T."/>
            <person name="Kempken F."/>
            <person name="Kumar A."/>
            <person name="Marcet-Houben M."/>
            <person name="Poggeler S."/>
            <person name="Stajich J.E."/>
            <person name="Nowrousian M."/>
        </authorList>
    </citation>
    <scope>NUCLEOTIDE SEQUENCE [LARGE SCALE GENOMIC DNA]</scope>
    <source>
        <strain evidence="4">CBS 100304</strain>
        <tissue evidence="3">Vegetative mycelium</tissue>
    </source>
</reference>
<evidence type="ECO:0000313" key="4">
    <source>
        <dbReference type="Proteomes" id="UP000018144"/>
    </source>
</evidence>
<sequence>MSADKRPDADSAKPERPKDKANSVIENVWMVKTNDRRLNSGNWFVDSGCTTHVCGHKEMFETLVHYDTPRALQGFDQNIVKSYGRGSVLIKTRLPGADEVITVCIQDVW</sequence>
<organism evidence="3 4">
    <name type="scientific">Pyronema omphalodes (strain CBS 100304)</name>
    <name type="common">Pyronema confluens</name>
    <dbReference type="NCBI Taxonomy" id="1076935"/>
    <lineage>
        <taxon>Eukaryota</taxon>
        <taxon>Fungi</taxon>
        <taxon>Dikarya</taxon>
        <taxon>Ascomycota</taxon>
        <taxon>Pezizomycotina</taxon>
        <taxon>Pezizomycetes</taxon>
        <taxon>Pezizales</taxon>
        <taxon>Pyronemataceae</taxon>
        <taxon>Pyronema</taxon>
    </lineage>
</organism>
<dbReference type="Proteomes" id="UP000018144">
    <property type="component" value="Unassembled WGS sequence"/>
</dbReference>
<feature type="region of interest" description="Disordered" evidence="1">
    <location>
        <begin position="1"/>
        <end position="22"/>
    </location>
</feature>
<gene>
    <name evidence="3" type="ORF">PCON_11322</name>
</gene>
<evidence type="ECO:0000313" key="3">
    <source>
        <dbReference type="EMBL" id="CCX11728.1"/>
    </source>
</evidence>
<proteinExistence type="predicted"/>